<evidence type="ECO:0000256" key="9">
    <source>
        <dbReference type="SAM" id="Phobius"/>
    </source>
</evidence>
<sequence>MFGFLPAPAPSIPASLVSSRMILPLPSSRGLATSQSFLSRTRGSPLSSQRLLSDPFLSSRRSVNLRMAKKEPVSPDQMWKNLLEGEFGSRGEIYVGLQFLLMFLVAFGPFFEESYQWLEQVSGIAVAGSGFALLYISTQDLGESLSPFPKATEDNVLQTDGVYSICRHPMYGGLILACIGLAMTTVSFSRMLFTIILLLILNQKADVEEGFLVQKHGESYKEYAKKVPKLVPNDLEKVKAFIEKLMKS</sequence>
<proteinExistence type="predicted"/>
<evidence type="ECO:0000256" key="4">
    <source>
        <dbReference type="ARBA" id="ARBA00022989"/>
    </source>
</evidence>
<dbReference type="PANTHER" id="PTHR12714">
    <property type="entry name" value="PROTEIN-S ISOPRENYLCYSTEINE O-METHYLTRANSFERASE"/>
    <property type="match status" value="1"/>
</dbReference>
<evidence type="ECO:0000313" key="10">
    <source>
        <dbReference type="EMBL" id="CAD8471904.1"/>
    </source>
</evidence>
<evidence type="ECO:0000256" key="6">
    <source>
        <dbReference type="ARBA" id="ARBA00023136"/>
    </source>
</evidence>
<dbReference type="AlphaFoldDB" id="A0A7S0E531"/>
<keyword evidence="5" id="KW-0443">Lipid metabolism</keyword>
<feature type="transmembrane region" description="Helical" evidence="9">
    <location>
        <begin position="174"/>
        <end position="201"/>
    </location>
</feature>
<comment type="subcellular location">
    <subcellularLocation>
        <location evidence="1">Endomembrane system</location>
        <topology evidence="1">Multi-pass membrane protein</topology>
    </subcellularLocation>
</comment>
<accession>A0A7S0E531</accession>
<dbReference type="Pfam" id="PF04191">
    <property type="entry name" value="PEMT"/>
    <property type="match status" value="1"/>
</dbReference>
<dbReference type="EMBL" id="HBEO01005423">
    <property type="protein sequence ID" value="CAD8471904.1"/>
    <property type="molecule type" value="Transcribed_RNA"/>
</dbReference>
<evidence type="ECO:0000256" key="8">
    <source>
        <dbReference type="ARBA" id="ARBA00023264"/>
    </source>
</evidence>
<reference evidence="10" key="1">
    <citation type="submission" date="2021-01" db="EMBL/GenBank/DDBJ databases">
        <authorList>
            <person name="Corre E."/>
            <person name="Pelletier E."/>
            <person name="Niang G."/>
            <person name="Scheremetjew M."/>
            <person name="Finn R."/>
            <person name="Kale V."/>
            <person name="Holt S."/>
            <person name="Cochrane G."/>
            <person name="Meng A."/>
            <person name="Brown T."/>
            <person name="Cohen L."/>
        </authorList>
    </citation>
    <scope>NUCLEOTIDE SEQUENCE</scope>
    <source>
        <strain evidence="10">CCMP325</strain>
    </source>
</reference>
<evidence type="ECO:0000256" key="3">
    <source>
        <dbReference type="ARBA" id="ARBA00022692"/>
    </source>
</evidence>
<dbReference type="GO" id="GO:0005783">
    <property type="term" value="C:endoplasmic reticulum"/>
    <property type="evidence" value="ECO:0007669"/>
    <property type="project" value="TreeGrafter"/>
</dbReference>
<dbReference type="Gene3D" id="1.20.120.1630">
    <property type="match status" value="1"/>
</dbReference>
<dbReference type="GO" id="GO:0004671">
    <property type="term" value="F:protein C-terminal S-isoprenylcysteine carboxyl O-methyltransferase activity"/>
    <property type="evidence" value="ECO:0007669"/>
    <property type="project" value="TreeGrafter"/>
</dbReference>
<gene>
    <name evidence="10" type="ORF">HPHI1048_LOCUS3863</name>
</gene>
<evidence type="ECO:0000256" key="7">
    <source>
        <dbReference type="ARBA" id="ARBA00023209"/>
    </source>
</evidence>
<evidence type="ECO:0000256" key="1">
    <source>
        <dbReference type="ARBA" id="ARBA00004127"/>
    </source>
</evidence>
<name>A0A7S0E531_9CRYP</name>
<keyword evidence="2" id="KW-0444">Lipid biosynthesis</keyword>
<keyword evidence="8" id="KW-1208">Phospholipid metabolism</keyword>
<organism evidence="10">
    <name type="scientific">Hanusia phi</name>
    <dbReference type="NCBI Taxonomy" id="3032"/>
    <lineage>
        <taxon>Eukaryota</taxon>
        <taxon>Cryptophyceae</taxon>
        <taxon>Pyrenomonadales</taxon>
        <taxon>Geminigeraceae</taxon>
        <taxon>Hanusia</taxon>
    </lineage>
</organism>
<evidence type="ECO:0008006" key="11">
    <source>
        <dbReference type="Google" id="ProtNLM"/>
    </source>
</evidence>
<protein>
    <recommendedName>
        <fullName evidence="11">Protein-S-isoprenylcysteine O-methyltransferase</fullName>
    </recommendedName>
</protein>
<dbReference type="UniPathway" id="UPA00753"/>
<keyword evidence="7" id="KW-0594">Phospholipid biosynthesis</keyword>
<keyword evidence="3 9" id="KW-0812">Transmembrane</keyword>
<dbReference type="PANTHER" id="PTHR12714:SF26">
    <property type="entry name" value="ISOPRENYLCYSTEINE CARBOXYLMETHYLTRANSFERASE FAMILY PROTEIN"/>
    <property type="match status" value="1"/>
</dbReference>
<keyword evidence="4 9" id="KW-1133">Transmembrane helix</keyword>
<dbReference type="GO" id="GO:0006656">
    <property type="term" value="P:phosphatidylcholine biosynthetic process"/>
    <property type="evidence" value="ECO:0007669"/>
    <property type="project" value="UniProtKB-UniPathway"/>
</dbReference>
<dbReference type="InterPro" id="IPR007318">
    <property type="entry name" value="Phopholipid_MeTrfase"/>
</dbReference>
<evidence type="ECO:0000256" key="2">
    <source>
        <dbReference type="ARBA" id="ARBA00022516"/>
    </source>
</evidence>
<keyword evidence="6 9" id="KW-0472">Membrane</keyword>
<evidence type="ECO:0000256" key="5">
    <source>
        <dbReference type="ARBA" id="ARBA00023098"/>
    </source>
</evidence>